<feature type="chain" id="PRO_5010360470" evidence="2">
    <location>
        <begin position="23"/>
        <end position="537"/>
    </location>
</feature>
<name>A0A1G7F563_9FLAO</name>
<dbReference type="RefSeq" id="WP_074537719.1">
    <property type="nucleotide sequence ID" value="NZ_FNBD01000003.1"/>
</dbReference>
<keyword evidence="1 2" id="KW-0732">Signal</keyword>
<organism evidence="4 5">
    <name type="scientific">Cellulophaga baltica</name>
    <dbReference type="NCBI Taxonomy" id="76594"/>
    <lineage>
        <taxon>Bacteria</taxon>
        <taxon>Pseudomonadati</taxon>
        <taxon>Bacteroidota</taxon>
        <taxon>Flavobacteriia</taxon>
        <taxon>Flavobacteriales</taxon>
        <taxon>Flavobacteriaceae</taxon>
        <taxon>Cellulophaga</taxon>
    </lineage>
</organism>
<dbReference type="EMBL" id="FNBD01000003">
    <property type="protein sequence ID" value="SDE70886.1"/>
    <property type="molecule type" value="Genomic_DNA"/>
</dbReference>
<keyword evidence="5" id="KW-1185">Reference proteome</keyword>
<dbReference type="eggNOG" id="COG4704">
    <property type="taxonomic scope" value="Bacteria"/>
</dbReference>
<dbReference type="Proteomes" id="UP000182114">
    <property type="component" value="Unassembled WGS sequence"/>
</dbReference>
<evidence type="ECO:0000256" key="2">
    <source>
        <dbReference type="SAM" id="SignalP"/>
    </source>
</evidence>
<dbReference type="AlphaFoldDB" id="A0A1G7F563"/>
<evidence type="ECO:0000313" key="5">
    <source>
        <dbReference type="Proteomes" id="UP000182114"/>
    </source>
</evidence>
<evidence type="ECO:0000259" key="3">
    <source>
        <dbReference type="Pfam" id="PF13205"/>
    </source>
</evidence>
<protein>
    <submittedName>
        <fullName evidence="4">Ig-like domain-containing protein</fullName>
    </submittedName>
</protein>
<dbReference type="InterPro" id="IPR032812">
    <property type="entry name" value="SbsA_Ig"/>
</dbReference>
<feature type="signal peptide" evidence="2">
    <location>
        <begin position="1"/>
        <end position="22"/>
    </location>
</feature>
<proteinExistence type="predicted"/>
<dbReference type="Pfam" id="PF13205">
    <property type="entry name" value="Big_5"/>
    <property type="match status" value="1"/>
</dbReference>
<accession>A0A1G7F563</accession>
<reference evidence="5" key="1">
    <citation type="submission" date="2016-10" db="EMBL/GenBank/DDBJ databases">
        <authorList>
            <person name="Varghese N."/>
            <person name="Submissions S."/>
        </authorList>
    </citation>
    <scope>NUCLEOTIDE SEQUENCE [LARGE SCALE GENOMIC DNA]</scope>
    <source>
        <strain evidence="5">DSM 24729</strain>
    </source>
</reference>
<evidence type="ECO:0000256" key="1">
    <source>
        <dbReference type="ARBA" id="ARBA00022729"/>
    </source>
</evidence>
<sequence>MIRRFLACLFLLLASISLYQCARRGTPSGGIKDIIPPKLEKAEPANMTVNFKGNKIRLYFNEYIKLNDVQNQLIVSPPLKNTPIITPAGAASKYVEIQLKDTLKENTTYTLNFGQSIVDNNEGNPNSFFTYVFSTGSYIDSLNLKGVVEDAFDKEAETFVSVMLYEMDSTYTDSTIYKKPPNYITNTLDSTVLFELKNLKKGTYALFGLKDEGKNNLFDQKVDKIAFIKDSVVLPTEEIYLLTLFKEEPDYSITVPKFEAKNKIIFGYQGNYKDIKINTLSKLPDTVRTMVTKLRDKDTLNYWFTPFEMDSLQFTVTNERQKVIDTFVVKKRKLALDSLVLKPTINGTIGFNENFAIEANTPITKIDTTKIAFINKDSIAVKYTASLDSLKNSLEINFDKEPQEAYKLAIYPGLIEDFFENTNDTIVFNLKTNKYTDYGNFVLTLSGNVTYPAIIHLTDEKGKIKREQYATEPKDILFSNISPGKYLVRVISDTNSNGKWDTGSYLKNIQPERVSHSPKLIEMRANWEEKFDFILLD</sequence>
<feature type="domain" description="SbsA Ig-like" evidence="3">
    <location>
        <begin position="33"/>
        <end position="135"/>
    </location>
</feature>
<gene>
    <name evidence="4" type="ORF">SAMN04487992_10323</name>
</gene>
<evidence type="ECO:0000313" key="4">
    <source>
        <dbReference type="EMBL" id="SDE70886.1"/>
    </source>
</evidence>